<dbReference type="PANTHER" id="PTHR42747:SF3">
    <property type="entry name" value="NITRONATE MONOOXYGENASE-RELATED"/>
    <property type="match status" value="1"/>
</dbReference>
<dbReference type="SUPFAM" id="SSF51412">
    <property type="entry name" value="Inosine monophosphate dehydrogenase (IMPDH)"/>
    <property type="match status" value="1"/>
</dbReference>
<keyword evidence="6 10" id="KW-0560">Oxidoreductase</keyword>
<evidence type="ECO:0000256" key="5">
    <source>
        <dbReference type="ARBA" id="ARBA00022643"/>
    </source>
</evidence>
<evidence type="ECO:0000256" key="6">
    <source>
        <dbReference type="ARBA" id="ARBA00023002"/>
    </source>
</evidence>
<dbReference type="Pfam" id="PF03060">
    <property type="entry name" value="NMO"/>
    <property type="match status" value="1"/>
</dbReference>
<evidence type="ECO:0000313" key="10">
    <source>
        <dbReference type="EMBL" id="MDY8110724.1"/>
    </source>
</evidence>
<evidence type="ECO:0000256" key="9">
    <source>
        <dbReference type="ARBA" id="ARBA00049401"/>
    </source>
</evidence>
<dbReference type="Gene3D" id="3.20.20.70">
    <property type="entry name" value="Aldolase class I"/>
    <property type="match status" value="1"/>
</dbReference>
<evidence type="ECO:0000256" key="3">
    <source>
        <dbReference type="ARBA" id="ARBA00022575"/>
    </source>
</evidence>
<keyword evidence="11" id="KW-1185">Reference proteome</keyword>
<evidence type="ECO:0000256" key="4">
    <source>
        <dbReference type="ARBA" id="ARBA00022630"/>
    </source>
</evidence>
<dbReference type="Proteomes" id="UP001294412">
    <property type="component" value="Unassembled WGS sequence"/>
</dbReference>
<evidence type="ECO:0000256" key="7">
    <source>
        <dbReference type="ARBA" id="ARBA00023033"/>
    </source>
</evidence>
<gene>
    <name evidence="10" type="ORF">U0C82_16400</name>
</gene>
<evidence type="ECO:0000256" key="2">
    <source>
        <dbReference type="ARBA" id="ARBA00009881"/>
    </source>
</evidence>
<reference evidence="10 11" key="1">
    <citation type="submission" date="2023-12" db="EMBL/GenBank/DDBJ databases">
        <title>Description of Novel Strain Fulvimarina sp. 2208YS6-2-32 isolated from Uroteuthis (Photololigo) edulis.</title>
        <authorList>
            <person name="Park J.-S."/>
        </authorList>
    </citation>
    <scope>NUCLEOTIDE SEQUENCE [LARGE SCALE GENOMIC DNA]</scope>
    <source>
        <strain evidence="10 11">2208YS6-2-32</strain>
    </source>
</reference>
<dbReference type="EMBL" id="JAXLPB010000006">
    <property type="protein sequence ID" value="MDY8110724.1"/>
    <property type="molecule type" value="Genomic_DNA"/>
</dbReference>
<dbReference type="GO" id="GO:0004497">
    <property type="term" value="F:monooxygenase activity"/>
    <property type="evidence" value="ECO:0007669"/>
    <property type="project" value="UniProtKB-KW"/>
</dbReference>
<comment type="similarity">
    <text evidence="2">Belongs to the nitronate monooxygenase family. NMO class I subfamily.</text>
</comment>
<keyword evidence="5" id="KW-0288">FMN</keyword>
<dbReference type="InterPro" id="IPR013785">
    <property type="entry name" value="Aldolase_TIM"/>
</dbReference>
<dbReference type="InterPro" id="IPR004136">
    <property type="entry name" value="NMO"/>
</dbReference>
<dbReference type="PANTHER" id="PTHR42747">
    <property type="entry name" value="NITRONATE MONOOXYGENASE-RELATED"/>
    <property type="match status" value="1"/>
</dbReference>
<comment type="caution">
    <text evidence="10">The sequence shown here is derived from an EMBL/GenBank/DDBJ whole genome shotgun (WGS) entry which is preliminary data.</text>
</comment>
<sequence length="358" mass="36664">MTRDAISRRIATFTALTGARTPVGLAAMAGACPPALSVAVAGAGGMGACGALLYTPDEIAAWARTFREGSDGPFLMNLWVPDPEPERDETRESALRAALSAWGPEVPPSAGDAPLQDFADQVRAIVDARPTAFSTVMGLPSEEVIADVKAHGMLWFATVTSVREARLAERAGADVIVAQSGEAGGHRGAFDASCAERQTTGMLALLPAIADSVRCPVVAAGGIADGRTAIAALVLGASAVQIGTGFLRAPEAGTNAAWAHALAGLEAEDTALTRGFSGRTGRAIRTPYVEAIEAGEIPDPAPYPVQRGLTAAMRKEAADKGDIGRMQAWAGQSARLAEARPAGEIVAGIAGQIDAFLA</sequence>
<proteinExistence type="inferred from homology"/>
<accession>A0ABU5I781</accession>
<dbReference type="PROSITE" id="PS51257">
    <property type="entry name" value="PROKAR_LIPOPROTEIN"/>
    <property type="match status" value="1"/>
</dbReference>
<keyword evidence="3" id="KW-0216">Detoxification</keyword>
<dbReference type="RefSeq" id="WP_322188560.1">
    <property type="nucleotide sequence ID" value="NZ_JAXLPB010000006.1"/>
</dbReference>
<comment type="catalytic activity">
    <reaction evidence="9">
        <text>3 propionate 3-nitronate + 3 O2 + H2O = 3 3-oxopropanoate + 2 nitrate + nitrite + H2O2 + 3 H(+)</text>
        <dbReference type="Rhea" id="RHEA:57332"/>
        <dbReference type="ChEBI" id="CHEBI:15377"/>
        <dbReference type="ChEBI" id="CHEBI:15378"/>
        <dbReference type="ChEBI" id="CHEBI:15379"/>
        <dbReference type="ChEBI" id="CHEBI:16240"/>
        <dbReference type="ChEBI" id="CHEBI:16301"/>
        <dbReference type="ChEBI" id="CHEBI:17632"/>
        <dbReference type="ChEBI" id="CHEBI:33190"/>
        <dbReference type="ChEBI" id="CHEBI:136067"/>
    </reaction>
</comment>
<keyword evidence="4" id="KW-0285">Flavoprotein</keyword>
<protein>
    <recommendedName>
        <fullName evidence="8">Propionate 3-nitronate monooxygenase</fullName>
    </recommendedName>
</protein>
<evidence type="ECO:0000256" key="1">
    <source>
        <dbReference type="ARBA" id="ARBA00001917"/>
    </source>
</evidence>
<organism evidence="10 11">
    <name type="scientific">Fulvimarina uroteuthidis</name>
    <dbReference type="NCBI Taxonomy" id="3098149"/>
    <lineage>
        <taxon>Bacteria</taxon>
        <taxon>Pseudomonadati</taxon>
        <taxon>Pseudomonadota</taxon>
        <taxon>Alphaproteobacteria</taxon>
        <taxon>Hyphomicrobiales</taxon>
        <taxon>Aurantimonadaceae</taxon>
        <taxon>Fulvimarina</taxon>
    </lineage>
</organism>
<evidence type="ECO:0000313" key="11">
    <source>
        <dbReference type="Proteomes" id="UP001294412"/>
    </source>
</evidence>
<evidence type="ECO:0000256" key="8">
    <source>
        <dbReference type="ARBA" id="ARBA00031155"/>
    </source>
</evidence>
<name>A0ABU5I781_9HYPH</name>
<keyword evidence="7 10" id="KW-0503">Monooxygenase</keyword>
<dbReference type="CDD" id="cd04730">
    <property type="entry name" value="NPD_like"/>
    <property type="match status" value="1"/>
</dbReference>
<comment type="cofactor">
    <cofactor evidence="1">
        <name>FMN</name>
        <dbReference type="ChEBI" id="CHEBI:58210"/>
    </cofactor>
</comment>